<dbReference type="InterPro" id="IPR023035">
    <property type="entry name" value="Ribosomal_uS9_bac/plastid"/>
</dbReference>
<reference evidence="7 8" key="1">
    <citation type="journal article" date="2016" name="Nat. Commun.">
        <title>Thousands of microbial genomes shed light on interconnected biogeochemical processes in an aquifer system.</title>
        <authorList>
            <person name="Anantharaman K."/>
            <person name="Brown C.T."/>
            <person name="Hug L.A."/>
            <person name="Sharon I."/>
            <person name="Castelle C.J."/>
            <person name="Probst A.J."/>
            <person name="Thomas B.C."/>
            <person name="Singh A."/>
            <person name="Wilkins M.J."/>
            <person name="Karaoz U."/>
            <person name="Brodie E.L."/>
            <person name="Williams K.H."/>
            <person name="Hubbard S.S."/>
            <person name="Banfield J.F."/>
        </authorList>
    </citation>
    <scope>NUCLEOTIDE SEQUENCE [LARGE SCALE GENOMIC DNA]</scope>
</reference>
<dbReference type="Gene3D" id="3.30.230.10">
    <property type="match status" value="1"/>
</dbReference>
<dbReference type="InterPro" id="IPR000754">
    <property type="entry name" value="Ribosomal_uS9"/>
</dbReference>
<name>A0A1F6LL42_9BACT</name>
<evidence type="ECO:0000256" key="4">
    <source>
        <dbReference type="ARBA" id="ARBA00035259"/>
    </source>
</evidence>
<dbReference type="GO" id="GO:0005737">
    <property type="term" value="C:cytoplasm"/>
    <property type="evidence" value="ECO:0007669"/>
    <property type="project" value="UniProtKB-ARBA"/>
</dbReference>
<dbReference type="AlphaFoldDB" id="A0A1F6LL42"/>
<dbReference type="PANTHER" id="PTHR21569">
    <property type="entry name" value="RIBOSOMAL PROTEIN S9"/>
    <property type="match status" value="1"/>
</dbReference>
<keyword evidence="2 5" id="KW-0689">Ribosomal protein</keyword>
<gene>
    <name evidence="5" type="primary">rpsI</name>
    <name evidence="7" type="ORF">A2725_00430</name>
</gene>
<evidence type="ECO:0000256" key="2">
    <source>
        <dbReference type="ARBA" id="ARBA00022980"/>
    </source>
</evidence>
<dbReference type="EMBL" id="MFPS01000003">
    <property type="protein sequence ID" value="OGH60101.1"/>
    <property type="molecule type" value="Genomic_DNA"/>
</dbReference>
<dbReference type="InterPro" id="IPR020574">
    <property type="entry name" value="Ribosomal_uS9_CS"/>
</dbReference>
<sequence>MTNNNTDTRAVGRRKTSSARVRIAPGKGEIVINNKKLSEYFGAKLNQDKVLSPLNAVGKEKALDVSVRVEGGGVTGQVEAVRHGIARALLKWNEDFRPVLKSLGFLTRDSRAKERKKYGLFKARRAHQWRKR</sequence>
<keyword evidence="3 5" id="KW-0687">Ribonucleoprotein</keyword>
<organism evidence="7 8">
    <name type="scientific">Candidatus Magasanikbacteria bacterium RIFCSPHIGHO2_01_FULL_33_34</name>
    <dbReference type="NCBI Taxonomy" id="1798671"/>
    <lineage>
        <taxon>Bacteria</taxon>
        <taxon>Candidatus Magasanikiibacteriota</taxon>
    </lineage>
</organism>
<dbReference type="GO" id="GO:0006412">
    <property type="term" value="P:translation"/>
    <property type="evidence" value="ECO:0007669"/>
    <property type="project" value="UniProtKB-UniRule"/>
</dbReference>
<dbReference type="InterPro" id="IPR014721">
    <property type="entry name" value="Ribsml_uS5_D2-typ_fold_subgr"/>
</dbReference>
<dbReference type="GO" id="GO:0003735">
    <property type="term" value="F:structural constituent of ribosome"/>
    <property type="evidence" value="ECO:0007669"/>
    <property type="project" value="InterPro"/>
</dbReference>
<dbReference type="PROSITE" id="PS00360">
    <property type="entry name" value="RIBOSOMAL_S9"/>
    <property type="match status" value="1"/>
</dbReference>
<dbReference type="FunFam" id="3.30.230.10:FF:000001">
    <property type="entry name" value="30S ribosomal protein S9"/>
    <property type="match status" value="1"/>
</dbReference>
<dbReference type="Proteomes" id="UP000177067">
    <property type="component" value="Unassembled WGS sequence"/>
</dbReference>
<dbReference type="PANTHER" id="PTHR21569:SF1">
    <property type="entry name" value="SMALL RIBOSOMAL SUBUNIT PROTEIN US9M"/>
    <property type="match status" value="1"/>
</dbReference>
<dbReference type="HAMAP" id="MF_00532_B">
    <property type="entry name" value="Ribosomal_uS9_B"/>
    <property type="match status" value="1"/>
</dbReference>
<comment type="caution">
    <text evidence="7">The sequence shown here is derived from an EMBL/GenBank/DDBJ whole genome shotgun (WGS) entry which is preliminary data.</text>
</comment>
<comment type="similarity">
    <text evidence="1 5 6">Belongs to the universal ribosomal protein uS9 family.</text>
</comment>
<evidence type="ECO:0000256" key="1">
    <source>
        <dbReference type="ARBA" id="ARBA00005251"/>
    </source>
</evidence>
<dbReference type="SUPFAM" id="SSF54211">
    <property type="entry name" value="Ribosomal protein S5 domain 2-like"/>
    <property type="match status" value="1"/>
</dbReference>
<dbReference type="GO" id="GO:0003723">
    <property type="term" value="F:RNA binding"/>
    <property type="evidence" value="ECO:0007669"/>
    <property type="project" value="TreeGrafter"/>
</dbReference>
<evidence type="ECO:0000256" key="3">
    <source>
        <dbReference type="ARBA" id="ARBA00023274"/>
    </source>
</evidence>
<evidence type="ECO:0000256" key="6">
    <source>
        <dbReference type="RuleBase" id="RU003815"/>
    </source>
</evidence>
<proteinExistence type="inferred from homology"/>
<dbReference type="Pfam" id="PF00380">
    <property type="entry name" value="Ribosomal_S9"/>
    <property type="match status" value="1"/>
</dbReference>
<protein>
    <recommendedName>
        <fullName evidence="4 5">Small ribosomal subunit protein uS9</fullName>
    </recommendedName>
</protein>
<accession>A0A1F6LL42</accession>
<evidence type="ECO:0000313" key="7">
    <source>
        <dbReference type="EMBL" id="OGH60101.1"/>
    </source>
</evidence>
<evidence type="ECO:0000256" key="5">
    <source>
        <dbReference type="HAMAP-Rule" id="MF_00532"/>
    </source>
</evidence>
<dbReference type="InterPro" id="IPR020568">
    <property type="entry name" value="Ribosomal_Su5_D2-typ_SF"/>
</dbReference>
<dbReference type="GO" id="GO:0015935">
    <property type="term" value="C:small ribosomal subunit"/>
    <property type="evidence" value="ECO:0007669"/>
    <property type="project" value="TreeGrafter"/>
</dbReference>
<dbReference type="NCBIfam" id="NF001099">
    <property type="entry name" value="PRK00132.1"/>
    <property type="match status" value="1"/>
</dbReference>
<evidence type="ECO:0000313" key="8">
    <source>
        <dbReference type="Proteomes" id="UP000177067"/>
    </source>
</evidence>